<dbReference type="SUPFAM" id="SSF52799">
    <property type="entry name" value="(Phosphotyrosine protein) phosphatases II"/>
    <property type="match status" value="1"/>
</dbReference>
<dbReference type="InterPro" id="IPR016130">
    <property type="entry name" value="Tyr_Pase_AS"/>
</dbReference>
<accession>A0A402CDE1</accession>
<evidence type="ECO:0000313" key="2">
    <source>
        <dbReference type="EMBL" id="GCE41607.1"/>
    </source>
</evidence>
<feature type="domain" description="Tyrosine specific protein phosphatases" evidence="1">
    <location>
        <begin position="1"/>
        <end position="31"/>
    </location>
</feature>
<proteinExistence type="predicted"/>
<dbReference type="EMBL" id="BHYM01000045">
    <property type="protein sequence ID" value="GCE41607.1"/>
    <property type="molecule type" value="Genomic_DNA"/>
</dbReference>
<dbReference type="Proteomes" id="UP000287519">
    <property type="component" value="Unassembled WGS sequence"/>
</dbReference>
<dbReference type="Pfam" id="PF13350">
    <property type="entry name" value="Y_phosphatase3"/>
    <property type="match status" value="1"/>
</dbReference>
<dbReference type="InterPro" id="IPR026893">
    <property type="entry name" value="Tyr/Ser_Pase_IphP-type"/>
</dbReference>
<dbReference type="InterPro" id="IPR000387">
    <property type="entry name" value="Tyr_Pase_dom"/>
</dbReference>
<dbReference type="Gene3D" id="3.90.190.10">
    <property type="entry name" value="Protein tyrosine phosphatase superfamily"/>
    <property type="match status" value="1"/>
</dbReference>
<dbReference type="PROSITE" id="PS50056">
    <property type="entry name" value="TYR_PHOSPHATASE_2"/>
    <property type="match status" value="1"/>
</dbReference>
<dbReference type="GO" id="GO:0004721">
    <property type="term" value="F:phosphoprotein phosphatase activity"/>
    <property type="evidence" value="ECO:0007669"/>
    <property type="project" value="InterPro"/>
</dbReference>
<protein>
    <recommendedName>
        <fullName evidence="1">Tyrosine specific protein phosphatases domain-containing protein</fullName>
    </recommendedName>
</protein>
<dbReference type="PROSITE" id="PS00383">
    <property type="entry name" value="TYR_PHOSPHATASE_1"/>
    <property type="match status" value="1"/>
</dbReference>
<dbReference type="AlphaFoldDB" id="A0A402CDE1"/>
<evidence type="ECO:0000259" key="1">
    <source>
        <dbReference type="PROSITE" id="PS50056"/>
    </source>
</evidence>
<sequence>MLLHCAAGKDRTGIAVGLLLGIVGVDPDEIVAITSPPTTT</sequence>
<evidence type="ECO:0000313" key="3">
    <source>
        <dbReference type="Proteomes" id="UP000287519"/>
    </source>
</evidence>
<dbReference type="InterPro" id="IPR029021">
    <property type="entry name" value="Prot-tyrosine_phosphatase-like"/>
</dbReference>
<comment type="caution">
    <text evidence="2">The sequence shown here is derived from an EMBL/GenBank/DDBJ whole genome shotgun (WGS) entry which is preliminary data.</text>
</comment>
<reference evidence="2 3" key="1">
    <citation type="submission" date="2018-11" db="EMBL/GenBank/DDBJ databases">
        <title>Microbial catabolism of amino acid.</title>
        <authorList>
            <person name="Hibi M."/>
            <person name="Ogawa J."/>
        </authorList>
    </citation>
    <scope>NUCLEOTIDE SEQUENCE [LARGE SCALE GENOMIC DNA]</scope>
    <source>
        <strain evidence="2 3">C31-06</strain>
    </source>
</reference>
<organism evidence="2 3">
    <name type="scientific">Rhodococcus wratislaviensis</name>
    <name type="common">Tsukamurella wratislaviensis</name>
    <dbReference type="NCBI Taxonomy" id="44752"/>
    <lineage>
        <taxon>Bacteria</taxon>
        <taxon>Bacillati</taxon>
        <taxon>Actinomycetota</taxon>
        <taxon>Actinomycetes</taxon>
        <taxon>Mycobacteriales</taxon>
        <taxon>Nocardiaceae</taxon>
        <taxon>Rhodococcus</taxon>
    </lineage>
</organism>
<gene>
    <name evidence="2" type="ORF">Rhow_005266</name>
</gene>
<keyword evidence="3" id="KW-1185">Reference proteome</keyword>
<name>A0A402CDE1_RHOWR</name>